<dbReference type="AlphaFoldDB" id="A0AAD9QTP4"/>
<feature type="chain" id="PRO_5042201228" evidence="1">
    <location>
        <begin position="22"/>
        <end position="180"/>
    </location>
</feature>
<accession>A0AAD9QTP4</accession>
<feature type="signal peptide" evidence="1">
    <location>
        <begin position="1"/>
        <end position="21"/>
    </location>
</feature>
<evidence type="ECO:0000313" key="3">
    <source>
        <dbReference type="Proteomes" id="UP001249851"/>
    </source>
</evidence>
<keyword evidence="3" id="KW-1185">Reference proteome</keyword>
<dbReference type="EMBL" id="JARQWQ010000015">
    <property type="protein sequence ID" value="KAK2567218.1"/>
    <property type="molecule type" value="Genomic_DNA"/>
</dbReference>
<reference evidence="2" key="1">
    <citation type="journal article" date="2023" name="G3 (Bethesda)">
        <title>Whole genome assembly and annotation of the endangered Caribbean coral Acropora cervicornis.</title>
        <authorList>
            <person name="Selwyn J.D."/>
            <person name="Vollmer S.V."/>
        </authorList>
    </citation>
    <scope>NUCLEOTIDE SEQUENCE</scope>
    <source>
        <strain evidence="2">K2</strain>
    </source>
</reference>
<keyword evidence="1" id="KW-0732">Signal</keyword>
<comment type="caution">
    <text evidence="2">The sequence shown here is derived from an EMBL/GenBank/DDBJ whole genome shotgun (WGS) entry which is preliminary data.</text>
</comment>
<proteinExistence type="predicted"/>
<protein>
    <submittedName>
        <fullName evidence="2">Uncharacterized protein</fullName>
    </submittedName>
</protein>
<sequence>MISRSITSILALAVLSFSSEAKSGEDAVQVVLDQGDAQAEALNVKEMLKNADLDSKGYSKEQTNAPSKDSFSYYKTVDCARTLDIQRELDNLLPGLFGEKETRRLYDQIQRKQLERKGQCKVEMVIANQVDQKDAVQTIFKVTVSGSQDRARRSASPFWRRRRRRHTRRRWVGSIKKPPL</sequence>
<gene>
    <name evidence="2" type="ORF">P5673_009029</name>
</gene>
<dbReference type="Proteomes" id="UP001249851">
    <property type="component" value="Unassembled WGS sequence"/>
</dbReference>
<evidence type="ECO:0000256" key="1">
    <source>
        <dbReference type="SAM" id="SignalP"/>
    </source>
</evidence>
<organism evidence="2 3">
    <name type="scientific">Acropora cervicornis</name>
    <name type="common">Staghorn coral</name>
    <dbReference type="NCBI Taxonomy" id="6130"/>
    <lineage>
        <taxon>Eukaryota</taxon>
        <taxon>Metazoa</taxon>
        <taxon>Cnidaria</taxon>
        <taxon>Anthozoa</taxon>
        <taxon>Hexacorallia</taxon>
        <taxon>Scleractinia</taxon>
        <taxon>Astrocoeniina</taxon>
        <taxon>Acroporidae</taxon>
        <taxon>Acropora</taxon>
    </lineage>
</organism>
<name>A0AAD9QTP4_ACRCE</name>
<evidence type="ECO:0000313" key="2">
    <source>
        <dbReference type="EMBL" id="KAK2567218.1"/>
    </source>
</evidence>
<reference evidence="2" key="2">
    <citation type="journal article" date="2023" name="Science">
        <title>Genomic signatures of disease resistance in endangered staghorn corals.</title>
        <authorList>
            <person name="Vollmer S.V."/>
            <person name="Selwyn J.D."/>
            <person name="Despard B.A."/>
            <person name="Roesel C.L."/>
        </authorList>
    </citation>
    <scope>NUCLEOTIDE SEQUENCE</scope>
    <source>
        <strain evidence="2">K2</strain>
    </source>
</reference>